<dbReference type="AlphaFoldDB" id="A0A803MAY6"/>
<keyword evidence="7" id="KW-1185">Reference proteome</keyword>
<dbReference type="GO" id="GO:0003899">
    <property type="term" value="F:DNA-directed RNA polymerase activity"/>
    <property type="evidence" value="ECO:0007669"/>
    <property type="project" value="UniProtKB-EC"/>
</dbReference>
<dbReference type="GO" id="GO:0000428">
    <property type="term" value="C:DNA-directed RNA polymerase complex"/>
    <property type="evidence" value="ECO:0007669"/>
    <property type="project" value="UniProtKB-KW"/>
</dbReference>
<accession>A0A803MAY6</accession>
<evidence type="ECO:0000256" key="3">
    <source>
        <dbReference type="ARBA" id="ARBA00022679"/>
    </source>
</evidence>
<reference evidence="6" key="1">
    <citation type="journal article" date="2017" name="Nature">
        <title>The genome of Chenopodium quinoa.</title>
        <authorList>
            <person name="Jarvis D.E."/>
            <person name="Ho Y.S."/>
            <person name="Lightfoot D.J."/>
            <person name="Schmoeckel S.M."/>
            <person name="Li B."/>
            <person name="Borm T.J.A."/>
            <person name="Ohyanagi H."/>
            <person name="Mineta K."/>
            <person name="Michell C.T."/>
            <person name="Saber N."/>
            <person name="Kharbatia N.M."/>
            <person name="Rupper R.R."/>
            <person name="Sharp A.R."/>
            <person name="Dally N."/>
            <person name="Boughton B.A."/>
            <person name="Woo Y.H."/>
            <person name="Gao G."/>
            <person name="Schijlen E.G.W.M."/>
            <person name="Guo X."/>
            <person name="Momin A.A."/>
            <person name="Negrao S."/>
            <person name="Al-Babili S."/>
            <person name="Gehring C."/>
            <person name="Roessner U."/>
            <person name="Jung C."/>
            <person name="Murphy K."/>
            <person name="Arold S.T."/>
            <person name="Gojobori T."/>
            <person name="van der Linden C.G."/>
            <person name="van Loo E.N."/>
            <person name="Jellen E.N."/>
            <person name="Maughan P.J."/>
            <person name="Tester M."/>
        </authorList>
    </citation>
    <scope>NUCLEOTIDE SEQUENCE [LARGE SCALE GENOMIC DNA]</scope>
    <source>
        <strain evidence="6">cv. PI 614886</strain>
    </source>
</reference>
<dbReference type="PANTHER" id="PTHR19376">
    <property type="entry name" value="DNA-DIRECTED RNA POLYMERASE"/>
    <property type="match status" value="1"/>
</dbReference>
<dbReference type="Proteomes" id="UP000596660">
    <property type="component" value="Unplaced"/>
</dbReference>
<dbReference type="InterPro" id="IPR045867">
    <property type="entry name" value="DNA-dir_RpoC_beta_prime"/>
</dbReference>
<reference evidence="6" key="2">
    <citation type="submission" date="2021-03" db="UniProtKB">
        <authorList>
            <consortium name="EnsemblPlants"/>
        </authorList>
    </citation>
    <scope>IDENTIFICATION</scope>
</reference>
<protein>
    <recommendedName>
        <fullName evidence="1">DNA-directed RNA polymerase</fullName>
        <ecNumber evidence="1">2.7.7.6</ecNumber>
    </recommendedName>
</protein>
<keyword evidence="2" id="KW-0240">DNA-directed RNA polymerase</keyword>
<evidence type="ECO:0000313" key="7">
    <source>
        <dbReference type="Proteomes" id="UP000596660"/>
    </source>
</evidence>
<name>A0A803MAY6_CHEQI</name>
<organism evidence="6 7">
    <name type="scientific">Chenopodium quinoa</name>
    <name type="common">Quinoa</name>
    <dbReference type="NCBI Taxonomy" id="63459"/>
    <lineage>
        <taxon>Eukaryota</taxon>
        <taxon>Viridiplantae</taxon>
        <taxon>Streptophyta</taxon>
        <taxon>Embryophyta</taxon>
        <taxon>Tracheophyta</taxon>
        <taxon>Spermatophyta</taxon>
        <taxon>Magnoliopsida</taxon>
        <taxon>eudicotyledons</taxon>
        <taxon>Gunneridae</taxon>
        <taxon>Pentapetalae</taxon>
        <taxon>Caryophyllales</taxon>
        <taxon>Chenopodiaceae</taxon>
        <taxon>Chenopodioideae</taxon>
        <taxon>Atripliceae</taxon>
        <taxon>Chenopodium</taxon>
    </lineage>
</organism>
<evidence type="ECO:0000256" key="2">
    <source>
        <dbReference type="ARBA" id="ARBA00022478"/>
    </source>
</evidence>
<sequence>MEVRVSGKYCQENASCLVKNHLKKVSLGDAAIELSIEYKRPKLEPESCEMDTGLVGHIHLNAGLLKSSGIGMRDILQKCEEQVNMLHKKKKYGYHFKRILLSVSECCFFNHSDSKWTDMPCLKFYWQDMPDSDLERTKHIMADMICPVLLDTIIKVDVISVSNYGSLSDASKFIGQEQDFCFVYCVLLQAVFYCDAELLFCVPEFGSNVVATLVSLLWCSLCFCDPGTVLLWFRLL</sequence>
<evidence type="ECO:0000256" key="5">
    <source>
        <dbReference type="ARBA" id="ARBA00023163"/>
    </source>
</evidence>
<keyword evidence="3" id="KW-0808">Transferase</keyword>
<keyword evidence="5" id="KW-0804">Transcription</keyword>
<evidence type="ECO:0000313" key="6">
    <source>
        <dbReference type="EnsemblPlants" id="AUR62026253-RA:cds"/>
    </source>
</evidence>
<dbReference type="PANTHER" id="PTHR19376:SF51">
    <property type="entry name" value="DNA-DIRECTED RNA POLYMERASE V SUBUNIT 1"/>
    <property type="match status" value="1"/>
</dbReference>
<evidence type="ECO:0000256" key="4">
    <source>
        <dbReference type="ARBA" id="ARBA00022695"/>
    </source>
</evidence>
<dbReference type="EC" id="2.7.7.6" evidence="1"/>
<dbReference type="EnsemblPlants" id="AUR62026253-RA">
    <property type="protein sequence ID" value="AUR62026253-RA:cds"/>
    <property type="gene ID" value="AUR62026253"/>
</dbReference>
<proteinExistence type="predicted"/>
<dbReference type="GO" id="GO:0006351">
    <property type="term" value="P:DNA-templated transcription"/>
    <property type="evidence" value="ECO:0007669"/>
    <property type="project" value="InterPro"/>
</dbReference>
<dbReference type="Gramene" id="AUR62026253-RA">
    <property type="protein sequence ID" value="AUR62026253-RA:cds"/>
    <property type="gene ID" value="AUR62026253"/>
</dbReference>
<evidence type="ECO:0000256" key="1">
    <source>
        <dbReference type="ARBA" id="ARBA00012418"/>
    </source>
</evidence>
<keyword evidence="4" id="KW-0548">Nucleotidyltransferase</keyword>